<accession>A0ABD0KLC1</accession>
<sequence length="294" mass="33994">GNKGGVSVRLNIGGVNIIIVNCHLAAHQNNVADRIVDFDSILDTQKFKDPDVENILDHDYIFWMGDMNFRLDNMSKQEVMKAIEDQNLRKLLQNDQLNMCREEGLIFAHFREAPIKFPPSYKFDVGTDVYDTGAKQRIPAWCDRILWHRHKTTYGKCDLQVSVLQYTSHKRYRSSDHKPVTLTAMITVIPKPPRSPVQFQQESDWKAGTTNTVRYHVNRHVKTVSSDWIGLYQVDFYEFDQYVTYIWALVGAESSETGVVVNFSARYLDVKPGDYCLCYLTKKYSLMGMSKPFK</sequence>
<dbReference type="InterPro" id="IPR000300">
    <property type="entry name" value="IPPc"/>
</dbReference>
<organism evidence="3 4">
    <name type="scientific">Batillaria attramentaria</name>
    <dbReference type="NCBI Taxonomy" id="370345"/>
    <lineage>
        <taxon>Eukaryota</taxon>
        <taxon>Metazoa</taxon>
        <taxon>Spiralia</taxon>
        <taxon>Lophotrochozoa</taxon>
        <taxon>Mollusca</taxon>
        <taxon>Gastropoda</taxon>
        <taxon>Caenogastropoda</taxon>
        <taxon>Sorbeoconcha</taxon>
        <taxon>Cerithioidea</taxon>
        <taxon>Batillariidae</taxon>
        <taxon>Batillaria</taxon>
    </lineage>
</organism>
<comment type="caution">
    <text evidence="3">The sequence shown here is derived from an EMBL/GenBank/DDBJ whole genome shotgun (WGS) entry which is preliminary data.</text>
</comment>
<dbReference type="SUPFAM" id="SSF56219">
    <property type="entry name" value="DNase I-like"/>
    <property type="match status" value="1"/>
</dbReference>
<feature type="non-terminal residue" evidence="3">
    <location>
        <position position="294"/>
    </location>
</feature>
<feature type="non-terminal residue" evidence="3">
    <location>
        <position position="1"/>
    </location>
</feature>
<protein>
    <recommendedName>
        <fullName evidence="2">Inositol polyphosphate-related phosphatase domain-containing protein</fullName>
    </recommendedName>
</protein>
<dbReference type="SMART" id="SM00128">
    <property type="entry name" value="IPPc"/>
    <property type="match status" value="1"/>
</dbReference>
<dbReference type="Gene3D" id="3.60.10.10">
    <property type="entry name" value="Endonuclease/exonuclease/phosphatase"/>
    <property type="match status" value="1"/>
</dbReference>
<dbReference type="PANTHER" id="PTHR11200">
    <property type="entry name" value="INOSITOL 5-PHOSPHATASE"/>
    <property type="match status" value="1"/>
</dbReference>
<dbReference type="Gene3D" id="2.60.40.2840">
    <property type="match status" value="1"/>
</dbReference>
<dbReference type="InterPro" id="IPR036691">
    <property type="entry name" value="Endo/exonu/phosph_ase_sf"/>
</dbReference>
<dbReference type="InterPro" id="IPR041611">
    <property type="entry name" value="SKICH"/>
</dbReference>
<dbReference type="AlphaFoldDB" id="A0ABD0KLC1"/>
<proteinExistence type="inferred from homology"/>
<keyword evidence="4" id="KW-1185">Reference proteome</keyword>
<dbReference type="Proteomes" id="UP001519460">
    <property type="component" value="Unassembled WGS sequence"/>
</dbReference>
<reference evidence="3 4" key="1">
    <citation type="journal article" date="2023" name="Sci. Data">
        <title>Genome assembly of the Korean intertidal mud-creeper Batillaria attramentaria.</title>
        <authorList>
            <person name="Patra A.K."/>
            <person name="Ho P.T."/>
            <person name="Jun S."/>
            <person name="Lee S.J."/>
            <person name="Kim Y."/>
            <person name="Won Y.J."/>
        </authorList>
    </citation>
    <scope>NUCLEOTIDE SEQUENCE [LARGE SCALE GENOMIC DNA]</scope>
    <source>
        <strain evidence="3">Wonlab-2016</strain>
    </source>
</reference>
<dbReference type="Pfam" id="PF17751">
    <property type="entry name" value="SKICH"/>
    <property type="match status" value="1"/>
</dbReference>
<dbReference type="InterPro" id="IPR046985">
    <property type="entry name" value="IP5"/>
</dbReference>
<dbReference type="EMBL" id="JACVVK020000159">
    <property type="protein sequence ID" value="KAK7487803.1"/>
    <property type="molecule type" value="Genomic_DNA"/>
</dbReference>
<comment type="similarity">
    <text evidence="1">Belongs to the inositol 1,4,5-trisphosphate 5-phosphatase type II family.</text>
</comment>
<evidence type="ECO:0000256" key="1">
    <source>
        <dbReference type="ARBA" id="ARBA00005910"/>
    </source>
</evidence>
<dbReference type="PANTHER" id="PTHR11200:SF275">
    <property type="entry name" value="LD06095P"/>
    <property type="match status" value="1"/>
</dbReference>
<feature type="domain" description="Inositol polyphosphate-related phosphatase" evidence="2">
    <location>
        <begin position="1"/>
        <end position="192"/>
    </location>
</feature>
<evidence type="ECO:0000313" key="4">
    <source>
        <dbReference type="Proteomes" id="UP001519460"/>
    </source>
</evidence>
<evidence type="ECO:0000313" key="3">
    <source>
        <dbReference type="EMBL" id="KAK7487803.1"/>
    </source>
</evidence>
<name>A0ABD0KLC1_9CAEN</name>
<dbReference type="Pfam" id="PF22669">
    <property type="entry name" value="Exo_endo_phos2"/>
    <property type="match status" value="1"/>
</dbReference>
<gene>
    <name evidence="3" type="ORF">BaRGS_00020944</name>
</gene>
<evidence type="ECO:0000259" key="2">
    <source>
        <dbReference type="SMART" id="SM00128"/>
    </source>
</evidence>